<comment type="caution">
    <text evidence="2">The sequence shown here is derived from an EMBL/GenBank/DDBJ whole genome shotgun (WGS) entry which is preliminary data.</text>
</comment>
<dbReference type="Proteomes" id="UP000448867">
    <property type="component" value="Unassembled WGS sequence"/>
</dbReference>
<protein>
    <submittedName>
        <fullName evidence="2">DUF4305 domain-containing protein</fullName>
    </submittedName>
</protein>
<accession>A0A7X2IZP5</accession>
<feature type="transmembrane region" description="Helical" evidence="1">
    <location>
        <begin position="7"/>
        <end position="24"/>
    </location>
</feature>
<dbReference type="InterPro" id="IPR025426">
    <property type="entry name" value="DUF4305"/>
</dbReference>
<proteinExistence type="predicted"/>
<reference evidence="2 3" key="1">
    <citation type="submission" date="2019-11" db="EMBL/GenBank/DDBJ databases">
        <title>Bacillus lacus genome.</title>
        <authorList>
            <person name="Allen C.J."/>
            <person name="Newman J.D."/>
        </authorList>
    </citation>
    <scope>NUCLEOTIDE SEQUENCE [LARGE SCALE GENOMIC DNA]</scope>
    <source>
        <strain evidence="2 3">KCTC 33946</strain>
    </source>
</reference>
<keyword evidence="3" id="KW-1185">Reference proteome</keyword>
<dbReference type="EMBL" id="WKKI01000021">
    <property type="protein sequence ID" value="MRX72768.1"/>
    <property type="molecule type" value="Genomic_DNA"/>
</dbReference>
<dbReference type="AlphaFoldDB" id="A0A7X2IZP5"/>
<dbReference type="OrthoDB" id="2355666at2"/>
<gene>
    <name evidence="2" type="ORF">GJU40_11490</name>
</gene>
<evidence type="ECO:0000313" key="2">
    <source>
        <dbReference type="EMBL" id="MRX72768.1"/>
    </source>
</evidence>
<dbReference type="RefSeq" id="WP_154307926.1">
    <property type="nucleotide sequence ID" value="NZ_WKKI01000021.1"/>
</dbReference>
<evidence type="ECO:0000256" key="1">
    <source>
        <dbReference type="SAM" id="Phobius"/>
    </source>
</evidence>
<sequence>MRTNPRTIALFYFAMGILFTYLAVRTGQNGLWSLPTILLLLVATFDFGVAIRMFALSRKTKSTQNK</sequence>
<evidence type="ECO:0000313" key="3">
    <source>
        <dbReference type="Proteomes" id="UP000448867"/>
    </source>
</evidence>
<keyword evidence="1" id="KW-1133">Transmembrane helix</keyword>
<keyword evidence="1" id="KW-0812">Transmembrane</keyword>
<organism evidence="2 3">
    <name type="scientific">Metabacillus lacus</name>
    <dbReference type="NCBI Taxonomy" id="1983721"/>
    <lineage>
        <taxon>Bacteria</taxon>
        <taxon>Bacillati</taxon>
        <taxon>Bacillota</taxon>
        <taxon>Bacilli</taxon>
        <taxon>Bacillales</taxon>
        <taxon>Bacillaceae</taxon>
        <taxon>Metabacillus</taxon>
    </lineage>
</organism>
<dbReference type="Pfam" id="PF14146">
    <property type="entry name" value="DUF4305"/>
    <property type="match status" value="1"/>
</dbReference>
<feature type="transmembrane region" description="Helical" evidence="1">
    <location>
        <begin position="36"/>
        <end position="56"/>
    </location>
</feature>
<name>A0A7X2IZP5_9BACI</name>
<keyword evidence="1" id="KW-0472">Membrane</keyword>